<organism evidence="8 9">
    <name type="scientific">Neofusicoccum ribis</name>
    <dbReference type="NCBI Taxonomy" id="45134"/>
    <lineage>
        <taxon>Eukaryota</taxon>
        <taxon>Fungi</taxon>
        <taxon>Dikarya</taxon>
        <taxon>Ascomycota</taxon>
        <taxon>Pezizomycotina</taxon>
        <taxon>Dothideomycetes</taxon>
        <taxon>Dothideomycetes incertae sedis</taxon>
        <taxon>Botryosphaeriales</taxon>
        <taxon>Botryosphaeriaceae</taxon>
        <taxon>Neofusicoccum</taxon>
    </lineage>
</organism>
<name>A0ABR3TB41_9PEZI</name>
<keyword evidence="4" id="KW-0862">Zinc</keyword>
<proteinExistence type="predicted"/>
<keyword evidence="5" id="KW-0539">Nucleus</keyword>
<evidence type="ECO:0000313" key="9">
    <source>
        <dbReference type="Proteomes" id="UP001521116"/>
    </source>
</evidence>
<dbReference type="Proteomes" id="UP001521116">
    <property type="component" value="Unassembled WGS sequence"/>
</dbReference>
<evidence type="ECO:0000256" key="6">
    <source>
        <dbReference type="SAM" id="MobiDB-lite"/>
    </source>
</evidence>
<dbReference type="InterPro" id="IPR036957">
    <property type="entry name" value="Znf_PARP_sf"/>
</dbReference>
<keyword evidence="2" id="KW-0479">Metal-binding</keyword>
<dbReference type="SUPFAM" id="SSF57716">
    <property type="entry name" value="Glucocorticoid receptor-like (DNA-binding domain)"/>
    <property type="match status" value="1"/>
</dbReference>
<feature type="compositionally biased region" description="Basic and acidic residues" evidence="6">
    <location>
        <begin position="120"/>
        <end position="129"/>
    </location>
</feature>
<dbReference type="InterPro" id="IPR001510">
    <property type="entry name" value="Znf_PARP"/>
</dbReference>
<sequence>MPSGYRVEVSPNKRAGCKNSECKNAGIKIQKGELRFATMVTIQEQQSWAYKHWGCTTPKVIANVKEFVDGDLTMIDGYEDLPEDMQAKLDTAFAQGHVDDEDWKGDVEKNRPGQNGMRLTKADKKRLGIDDDEGGGSKTKKRSRKAADDEDEGEEEEAPAPKKARGKKGAKAVKNEEPADVEEDEAPAPKKARAKKATKAAKPDEENEEAEEAPVKPKKARTTKKAPKAPTPEDDQDELAAEEDEEPVPAPKPKKARGKKAAKGAVDGEEEPKPAAKGRKAKAKAAPVVEENGTDEEVVEEAPKAKSAPQKRGRKAKA</sequence>
<comment type="caution">
    <text evidence="8">The sequence shown here is derived from an EMBL/GenBank/DDBJ whole genome shotgun (WGS) entry which is preliminary data.</text>
</comment>
<comment type="subcellular location">
    <subcellularLocation>
        <location evidence="1">Nucleus</location>
    </subcellularLocation>
</comment>
<feature type="compositionally biased region" description="Acidic residues" evidence="6">
    <location>
        <begin position="232"/>
        <end position="247"/>
    </location>
</feature>
<evidence type="ECO:0000256" key="1">
    <source>
        <dbReference type="ARBA" id="ARBA00004123"/>
    </source>
</evidence>
<evidence type="ECO:0000313" key="8">
    <source>
        <dbReference type="EMBL" id="KAL1636541.1"/>
    </source>
</evidence>
<keyword evidence="9" id="KW-1185">Reference proteome</keyword>
<feature type="compositionally biased region" description="Basic residues" evidence="6">
    <location>
        <begin position="309"/>
        <end position="318"/>
    </location>
</feature>
<keyword evidence="3" id="KW-0863">Zinc-finger</keyword>
<dbReference type="SMART" id="SM01336">
    <property type="entry name" value="zf-PARP"/>
    <property type="match status" value="1"/>
</dbReference>
<evidence type="ECO:0000256" key="5">
    <source>
        <dbReference type="ARBA" id="ARBA00023242"/>
    </source>
</evidence>
<evidence type="ECO:0000256" key="4">
    <source>
        <dbReference type="ARBA" id="ARBA00022833"/>
    </source>
</evidence>
<feature type="compositionally biased region" description="Basic residues" evidence="6">
    <location>
        <begin position="252"/>
        <end position="262"/>
    </location>
</feature>
<feature type="compositionally biased region" description="Acidic residues" evidence="6">
    <location>
        <begin position="148"/>
        <end position="158"/>
    </location>
</feature>
<dbReference type="Gene3D" id="3.30.1740.10">
    <property type="entry name" value="Zinc finger, PARP-type"/>
    <property type="match status" value="1"/>
</dbReference>
<dbReference type="Pfam" id="PF00645">
    <property type="entry name" value="zf-PARP"/>
    <property type="match status" value="1"/>
</dbReference>
<feature type="compositionally biased region" description="Basic residues" evidence="6">
    <location>
        <begin position="190"/>
        <end position="199"/>
    </location>
</feature>
<evidence type="ECO:0000256" key="3">
    <source>
        <dbReference type="ARBA" id="ARBA00022771"/>
    </source>
</evidence>
<gene>
    <name evidence="8" type="ORF">SLS56_001126</name>
</gene>
<feature type="compositionally biased region" description="Basic residues" evidence="6">
    <location>
        <begin position="216"/>
        <end position="227"/>
    </location>
</feature>
<feature type="compositionally biased region" description="Basic residues" evidence="6">
    <location>
        <begin position="162"/>
        <end position="171"/>
    </location>
</feature>
<accession>A0ABR3TB41</accession>
<feature type="region of interest" description="Disordered" evidence="6">
    <location>
        <begin position="100"/>
        <end position="318"/>
    </location>
</feature>
<evidence type="ECO:0000256" key="2">
    <source>
        <dbReference type="ARBA" id="ARBA00022723"/>
    </source>
</evidence>
<protein>
    <recommendedName>
        <fullName evidence="7">PARP-type domain-containing protein</fullName>
    </recommendedName>
</protein>
<dbReference type="EMBL" id="JAJVDC020000006">
    <property type="protein sequence ID" value="KAL1636541.1"/>
    <property type="molecule type" value="Genomic_DNA"/>
</dbReference>
<reference evidence="8 9" key="1">
    <citation type="submission" date="2024-02" db="EMBL/GenBank/DDBJ databases">
        <title>De novo assembly and annotation of 12 fungi associated with fruit tree decline syndrome in Ontario, Canada.</title>
        <authorList>
            <person name="Sulman M."/>
            <person name="Ellouze W."/>
            <person name="Ilyukhin E."/>
        </authorList>
    </citation>
    <scope>NUCLEOTIDE SEQUENCE [LARGE SCALE GENOMIC DNA]</scope>
    <source>
        <strain evidence="8 9">M1-105</strain>
    </source>
</reference>
<feature type="domain" description="PARP-type" evidence="7">
    <location>
        <begin position="8"/>
        <end position="94"/>
    </location>
</feature>
<evidence type="ECO:0000259" key="7">
    <source>
        <dbReference type="SMART" id="SM01336"/>
    </source>
</evidence>